<dbReference type="Gene3D" id="3.30.1490.20">
    <property type="entry name" value="ATP-grasp fold, A domain"/>
    <property type="match status" value="1"/>
</dbReference>
<dbReference type="Gene3D" id="3.40.50.20">
    <property type="match status" value="1"/>
</dbReference>
<dbReference type="Proteomes" id="UP000188532">
    <property type="component" value="Unassembled WGS sequence"/>
</dbReference>
<dbReference type="GO" id="GO:0046872">
    <property type="term" value="F:metal ion binding"/>
    <property type="evidence" value="ECO:0007669"/>
    <property type="project" value="InterPro"/>
</dbReference>
<reference evidence="3 4" key="1">
    <citation type="submission" date="2017-02" db="EMBL/GenBank/DDBJ databases">
        <title>Complete genome sequences of Mycobacterium kansasii strains isolated from rhesus macaques.</title>
        <authorList>
            <person name="Panda A."/>
            <person name="Nagaraj S."/>
            <person name="Zhao X."/>
            <person name="Tettelin H."/>
            <person name="Detolla L.J."/>
        </authorList>
    </citation>
    <scope>NUCLEOTIDE SEQUENCE [LARGE SCALE GENOMIC DNA]</scope>
    <source>
        <strain evidence="3 4">11-3469</strain>
    </source>
</reference>
<keyword evidence="1" id="KW-0547">Nucleotide-binding</keyword>
<dbReference type="EMBL" id="MVBN01000003">
    <property type="protein sequence ID" value="OOK77393.1"/>
    <property type="molecule type" value="Genomic_DNA"/>
</dbReference>
<evidence type="ECO:0000256" key="1">
    <source>
        <dbReference type="PROSITE-ProRule" id="PRU00409"/>
    </source>
</evidence>
<dbReference type="Gene3D" id="3.30.470.20">
    <property type="entry name" value="ATP-grasp fold, B domain"/>
    <property type="match status" value="1"/>
</dbReference>
<dbReference type="InterPro" id="IPR011761">
    <property type="entry name" value="ATP-grasp"/>
</dbReference>
<evidence type="ECO:0000313" key="3">
    <source>
        <dbReference type="EMBL" id="OOK77393.1"/>
    </source>
</evidence>
<proteinExistence type="predicted"/>
<sequence length="387" mass="42195">MPGFSFIRYPRPLRLQDRLEANGPAIFQTVQSMFPVSMTSPKSSSAESCKLSGRFALHEKSPRVLIAGIAGASLGTEIAKALNHAGGYDILGCDISPLAFGHYDERFASTFLVDREGYAQNLLDLCLREQVDCIIPGGDEPAILIGRDHELFTRAGIRLGQNNPQLTERLAHKGHCFEILESAGVRTPRTRTMDPGTDIGDFPMPCIVKPAVASGGSVFVFFVRSREEARLYCTYLHNNGRTPILQEYLPEDRGEFTVGVLSLPDGSCAGAIALKRAFHSKLSVSMRGPDFLISSGYSQGLIEDFPAICETAELIARRLGSTGPLNIQGRVAADGTFVPFEINARFSASTYLRTLAGFNEVDWYVRHLLGLAPRAHSASLRDGICEP</sequence>
<dbReference type="AlphaFoldDB" id="A0A1V3XDU4"/>
<keyword evidence="1" id="KW-0067">ATP-binding</keyword>
<evidence type="ECO:0000259" key="2">
    <source>
        <dbReference type="PROSITE" id="PS50975"/>
    </source>
</evidence>
<dbReference type="Pfam" id="PF15632">
    <property type="entry name" value="ATPgrasp_Ter"/>
    <property type="match status" value="1"/>
</dbReference>
<dbReference type="PROSITE" id="PS50975">
    <property type="entry name" value="ATP_GRASP"/>
    <property type="match status" value="1"/>
</dbReference>
<dbReference type="InterPro" id="IPR013815">
    <property type="entry name" value="ATP_grasp_subdomain_1"/>
</dbReference>
<organism evidence="3 4">
    <name type="scientific">Mycobacterium kansasii</name>
    <dbReference type="NCBI Taxonomy" id="1768"/>
    <lineage>
        <taxon>Bacteria</taxon>
        <taxon>Bacillati</taxon>
        <taxon>Actinomycetota</taxon>
        <taxon>Actinomycetes</taxon>
        <taxon>Mycobacteriales</taxon>
        <taxon>Mycobacteriaceae</taxon>
        <taxon>Mycobacterium</taxon>
    </lineage>
</organism>
<gene>
    <name evidence="3" type="ORF">BZL29_3188</name>
</gene>
<dbReference type="NCBIfam" id="NF009402">
    <property type="entry name" value="PRK12767.1-1"/>
    <property type="match status" value="1"/>
</dbReference>
<accession>A0A1V3XDU4</accession>
<dbReference type="GO" id="GO:0005524">
    <property type="term" value="F:ATP binding"/>
    <property type="evidence" value="ECO:0007669"/>
    <property type="project" value="UniProtKB-UniRule"/>
</dbReference>
<name>A0A1V3XDU4_MYCKA</name>
<comment type="caution">
    <text evidence="3">The sequence shown here is derived from an EMBL/GenBank/DDBJ whole genome shotgun (WGS) entry which is preliminary data.</text>
</comment>
<protein>
    <submittedName>
        <fullName evidence="3">ATP-grasp domain protein</fullName>
    </submittedName>
</protein>
<feature type="domain" description="ATP-grasp" evidence="2">
    <location>
        <begin position="177"/>
        <end position="369"/>
    </location>
</feature>
<dbReference type="STRING" id="1768.B1T50_27615"/>
<evidence type="ECO:0000313" key="4">
    <source>
        <dbReference type="Proteomes" id="UP000188532"/>
    </source>
</evidence>
<dbReference type="SUPFAM" id="SSF56059">
    <property type="entry name" value="Glutathione synthetase ATP-binding domain-like"/>
    <property type="match status" value="1"/>
</dbReference>